<feature type="compositionally biased region" description="Basic and acidic residues" evidence="1">
    <location>
        <begin position="1344"/>
        <end position="1357"/>
    </location>
</feature>
<feature type="compositionally biased region" description="Polar residues" evidence="1">
    <location>
        <begin position="1413"/>
        <end position="1454"/>
    </location>
</feature>
<feature type="region of interest" description="Disordered" evidence="1">
    <location>
        <begin position="915"/>
        <end position="935"/>
    </location>
</feature>
<feature type="region of interest" description="Disordered" evidence="1">
    <location>
        <begin position="1028"/>
        <end position="1085"/>
    </location>
</feature>
<evidence type="ECO:0000313" key="3">
    <source>
        <dbReference type="Ensembl" id="ENSPKIP00000024041.1"/>
    </source>
</evidence>
<evidence type="ECO:0000313" key="4">
    <source>
        <dbReference type="Proteomes" id="UP000261540"/>
    </source>
</evidence>
<dbReference type="FunFam" id="2.30.42.10:FF:000127">
    <property type="entry name" value="Pro-interleukin-16"/>
    <property type="match status" value="1"/>
</dbReference>
<feature type="compositionally biased region" description="Polar residues" evidence="1">
    <location>
        <begin position="1284"/>
        <end position="1307"/>
    </location>
</feature>
<dbReference type="PANTHER" id="PTHR11324">
    <property type="entry name" value="IL16-RELATED"/>
    <property type="match status" value="1"/>
</dbReference>
<feature type="compositionally biased region" description="Low complexity" evidence="1">
    <location>
        <begin position="1744"/>
        <end position="1757"/>
    </location>
</feature>
<dbReference type="CDD" id="cd06760">
    <property type="entry name" value="PDZ4_PDZD2-PDZ2_hPro-IL-16-like"/>
    <property type="match status" value="1"/>
</dbReference>
<reference evidence="3" key="1">
    <citation type="submission" date="2025-08" db="UniProtKB">
        <authorList>
            <consortium name="Ensembl"/>
        </authorList>
    </citation>
    <scope>IDENTIFICATION</scope>
</reference>
<accession>A0A3B3S1U8</accession>
<sequence length="2426" mass="259587">MPITQENALSHLVLLEHWLAEQGPEGGAGDGGPLCQAAVHKLVAYIQLNFAEGGCEGEGPPAGAADAAEVADVEVHAVCLTRPPEGAEEFGLSFGNIPIFGDPEGRKKGSRRRRRKGDKGPVLEVGCIWVTEVKKRSPAALCGDIRLRDEVLSLNGQLMVGVDDTGASYLADQCWSGGCIYLIMLRRIKRKAPLPPCGGDGRGGSMGAVSEPRHSCPPEPGPGPAQNGKRTRKLGVVSRCPPPRGPAQENGYSSPVESLSPMRLDGLADTPPERGQRATLPAGLHIRTHNGVLVCTPPAHPRLRYSESCKIDTMSEFSSQVREGGRIWKMHMVKGQDGLGIQITGGRGSKRSPHGIVVAHVEDGGATKRDGRLKVGDELLMINGQSLVGLSHQEAVAILRSAVGLVQLVVASREESNVDFLKYPSSSLPDLVSTCSSQDTDLFPSGAKQRLDPDVEDVRAGSPRQLARKPFPEADKVLELGRTEEQKGGCHSPSPMKFRRRSQGGSCRLESVGENDELVVENGDAVFEMPEARGVRKHSLPQQPDAAGLRQEYKIKKSARSLSTIQVESPWRLAHPSIISNIVLMKGQGKGLGFSIVGGQDSVRGRMGIFVKTIFSNGAAAADGRLKEGDEILEVNGESLQGLTHQQAIQTFKQLKKGVVTLTVRTRLSSPGLAPCAPPPPLCRSHSSGPKAPPILGAEDADTTPRKGPGPKDRIVMEVTLNKEQGVGLGIGACCLTPESGVPGIYTHSLYPGSVAKMDGRLSRGDQILEVDSVSLRHAVLSEAYAILSECGPGPVSLIISRHPNPKVSEQEMDDVIARTTHRESLSKDGHSLGLSCKGSSPAVTARKSDGSSPLSWTMKRFLEPASRGSLSSESDVFPQYFPHDVSSQFPPAEIMVLNPSICSTADQPTALLGEGSRQTSVGSSTGSAHSPVPVRNPLRRQLQVGCFEDNGSNESGDQLPQTDSGFYGKALCPQSEDKVIVGGDGSGVAPSPAEGTKDVDSSVKQGASPGFESLIMSIESPFLSTFASDPEEAEKSHNLPGPSDSQIESGHTPKMEDRGTKDTLSDMCPCPLPTNQSEGEDLSPSLPGPYCTKAEVRELTGICTVERMVLRRMETDSFGLDLEVTSSPLKVLIKGVQPGGVAEKESASKIAVGDEVVAIGDTEVSASSYQDLYSLMQSLPLTLTLELKRPISAVDQLSKQSGTDSSSKMENTITQLENPEGELRREDTPDLGSNSMEINSTQTVETNHRDEIPATNIDTELRSPEETHESADVVAAVTSHINGTTTSAEDSNTLISSECGTTQPLTRPNVLDFSLLDPGSKGLLLPVRKEFLCNYSRNLSTLNDKETSESKHRNSDSSKNMYSVLDSDSESDSTTENSQQGDSTKHANPQPCAGSEATDEEGEKVEICHVDSNPSDQLSQTADGNLNDGPSRTLPGNVSSSNQSMKIGNSSDVCQGEPPLHLRKKDSNCISSSQSDQELTRNQSKPLHHQCPPVISYSKEHVFNGVNPSVSPKKPLNSQNSPSIGIFFSSAQETFNSKENMCQSSSQVMAPPRIGSCENSTKMLCQKVVTFYTTSVTVQPNEPLSSDKASQLELSSTLAVTESNGHVNSEDTFLQNVSTKSTSKDKVAEKLEIKIDSKSSASQVQSNLGRSSSMMSSHSTNGVKKDKPEIVSNLVSKLISLSNKTGNNVKEEKENKGESSEPNKSSVPPLQSPDLQSKTVSVINSPQEKAAPKSPKICDHQQNKTVPKPKQTQKTTRLQAENVPKGQFGDKGKKSTAHNTKGDLDSLPNDPSSETISKPDDKPRSVTTQRSFIEVRLSSPPSSSVSTPVLRQKGIQEKSVIKTDSNCTSGLSKRSLSGSKDTQASQNSQAESPTALGGMHQFSAVPDNTDLDTEVLLENNHVCVNKSLVDEVFKPNNLTEKSDNLNASQTKPYFPKLARRSYSTDCSVPLDSNSFSVRQRIKSFENLASFDKPVVRSIDTQYYALAYTPKPPLSRRLSGYAGCGSSYSVDSQTFRRSVSWRISSPPTNALTEKKPVVTASQLEPAPVAQTPPVVRRKVARGPSSLSRSRLREVRALSMPDLDKLCTDDFSSEEVVATFKTEPTRGDTSLSECLNGSISTSSKTSSFPRAGPNEKSEPGLISKECSSQENCSDKQASGSWSISLRALSTSAPAQSKLQHLLSSWDPKADVPTLVREAEALAEDKDDIYFVVLTKEEGSGLGFSIAGGVDLEQKFITVHRVFPKGAAALEGTIQRGDRVVSINGTALRGTLHSEALSCLYKARRPQQALIVIRNVKDVEPSSPRQAQSGRTGIRTLSSSDVALEAGPAVQVGPDGALSVELQKTSAGLGFTLEGGKASAQGDKPLIVKRLFKGGSAEQSRAIDVGDEVLAINGKPLQGLMHYDAWNVIKAASDGTVQLLIRRPRTTV</sequence>
<dbReference type="Proteomes" id="UP000261540">
    <property type="component" value="Unplaced"/>
</dbReference>
<feature type="compositionally biased region" description="Low complexity" evidence="1">
    <location>
        <begin position="1819"/>
        <end position="1830"/>
    </location>
</feature>
<dbReference type="InterPro" id="IPR036034">
    <property type="entry name" value="PDZ_sf"/>
</dbReference>
<feature type="compositionally biased region" description="Polar residues" evidence="1">
    <location>
        <begin position="1862"/>
        <end position="1873"/>
    </location>
</feature>
<feature type="region of interest" description="Disordered" evidence="1">
    <location>
        <begin position="824"/>
        <end position="852"/>
    </location>
</feature>
<evidence type="ECO:0000256" key="1">
    <source>
        <dbReference type="SAM" id="MobiDB-lite"/>
    </source>
</evidence>
<feature type="region of interest" description="Disordered" evidence="1">
    <location>
        <begin position="196"/>
        <end position="276"/>
    </location>
</feature>
<dbReference type="STRING" id="1676925.ENSPKIP00000024041"/>
<dbReference type="Gene3D" id="2.30.42.10">
    <property type="match status" value="7"/>
</dbReference>
<dbReference type="CDD" id="cd06759">
    <property type="entry name" value="PDZ3_PDZD2-PDZ1_hPro-IL-16-like"/>
    <property type="match status" value="1"/>
</dbReference>
<feature type="region of interest" description="Disordered" evidence="1">
    <location>
        <begin position="1284"/>
        <end position="1309"/>
    </location>
</feature>
<feature type="region of interest" description="Disordered" evidence="1">
    <location>
        <begin position="1344"/>
        <end position="1490"/>
    </location>
</feature>
<feature type="domain" description="PDZ" evidence="2">
    <location>
        <begin position="2209"/>
        <end position="2281"/>
    </location>
</feature>
<feature type="domain" description="PDZ" evidence="2">
    <location>
        <begin position="2337"/>
        <end position="2422"/>
    </location>
</feature>
<feature type="compositionally biased region" description="Basic and acidic residues" evidence="1">
    <location>
        <begin position="1052"/>
        <end position="1065"/>
    </location>
</feature>
<evidence type="ECO:0000259" key="2">
    <source>
        <dbReference type="PROSITE" id="PS50106"/>
    </source>
</evidence>
<feature type="domain" description="PDZ" evidence="2">
    <location>
        <begin position="1108"/>
        <end position="1192"/>
    </location>
</feature>
<feature type="region of interest" description="Disordered" evidence="1">
    <location>
        <begin position="1197"/>
        <end position="1237"/>
    </location>
</feature>
<feature type="domain" description="PDZ" evidence="2">
    <location>
        <begin position="718"/>
        <end position="792"/>
    </location>
</feature>
<keyword evidence="4" id="KW-1185">Reference proteome</keyword>
<feature type="region of interest" description="Disordered" evidence="1">
    <location>
        <begin position="980"/>
        <end position="1007"/>
    </location>
</feature>
<dbReference type="OrthoDB" id="42382at2759"/>
<organism evidence="3 4">
    <name type="scientific">Paramormyrops kingsleyae</name>
    <dbReference type="NCBI Taxonomy" id="1676925"/>
    <lineage>
        <taxon>Eukaryota</taxon>
        <taxon>Metazoa</taxon>
        <taxon>Chordata</taxon>
        <taxon>Craniata</taxon>
        <taxon>Vertebrata</taxon>
        <taxon>Euteleostomi</taxon>
        <taxon>Actinopterygii</taxon>
        <taxon>Neopterygii</taxon>
        <taxon>Teleostei</taxon>
        <taxon>Osteoglossocephala</taxon>
        <taxon>Osteoglossomorpha</taxon>
        <taxon>Osteoglossiformes</taxon>
        <taxon>Mormyridae</taxon>
        <taxon>Paramormyrops</taxon>
    </lineage>
</organism>
<dbReference type="CDD" id="cd06763">
    <property type="entry name" value="PDZ7_PDZD2-PDZ4_hPro-IL-16-like"/>
    <property type="match status" value="1"/>
</dbReference>
<feature type="region of interest" description="Disordered" evidence="1">
    <location>
        <begin position="1637"/>
        <end position="1669"/>
    </location>
</feature>
<dbReference type="SMART" id="SM00228">
    <property type="entry name" value="PDZ"/>
    <property type="match status" value="7"/>
</dbReference>
<dbReference type="Pfam" id="PF00595">
    <property type="entry name" value="PDZ"/>
    <property type="match status" value="5"/>
</dbReference>
<dbReference type="PROSITE" id="PS50106">
    <property type="entry name" value="PDZ"/>
    <property type="match status" value="6"/>
</dbReference>
<feature type="compositionally biased region" description="Low complexity" evidence="1">
    <location>
        <begin position="1850"/>
        <end position="1861"/>
    </location>
</feature>
<feature type="region of interest" description="Disordered" evidence="1">
    <location>
        <begin position="1683"/>
        <end position="1886"/>
    </location>
</feature>
<reference evidence="3" key="2">
    <citation type="submission" date="2025-09" db="UniProtKB">
        <authorList>
            <consortium name="Ensembl"/>
        </authorList>
    </citation>
    <scope>IDENTIFICATION</scope>
</reference>
<feature type="domain" description="PDZ" evidence="2">
    <location>
        <begin position="329"/>
        <end position="414"/>
    </location>
</feature>
<dbReference type="GeneTree" id="ENSGT00940000157749"/>
<feature type="region of interest" description="Disordered" evidence="1">
    <location>
        <begin position="669"/>
        <end position="712"/>
    </location>
</feature>
<feature type="compositionally biased region" description="Polar residues" evidence="1">
    <location>
        <begin position="1197"/>
        <end position="1218"/>
    </location>
</feature>
<dbReference type="InterPro" id="IPR001478">
    <property type="entry name" value="PDZ"/>
</dbReference>
<feature type="compositionally biased region" description="Polar residues" evidence="1">
    <location>
        <begin position="1469"/>
        <end position="1486"/>
    </location>
</feature>
<dbReference type="SUPFAM" id="SSF50156">
    <property type="entry name" value="PDZ domain-like"/>
    <property type="match status" value="7"/>
</dbReference>
<feature type="compositionally biased region" description="Polar residues" evidence="1">
    <location>
        <begin position="2106"/>
        <end position="2116"/>
    </location>
</feature>
<feature type="region of interest" description="Disordered" evidence="1">
    <location>
        <begin position="2102"/>
        <end position="2141"/>
    </location>
</feature>
<feature type="compositionally biased region" description="Polar residues" evidence="1">
    <location>
        <begin position="1639"/>
        <end position="1651"/>
    </location>
</feature>
<dbReference type="KEGG" id="pki:111855115"/>
<dbReference type="PANTHER" id="PTHR11324:SF16">
    <property type="entry name" value="PDZ DOMAIN-CONTAINING PROTEIN 2"/>
    <property type="match status" value="1"/>
</dbReference>
<dbReference type="Ensembl" id="ENSPKIT00000004742.1">
    <property type="protein sequence ID" value="ENSPKIP00000024041.1"/>
    <property type="gene ID" value="ENSPKIG00000007446.1"/>
</dbReference>
<dbReference type="CDD" id="cd06762">
    <property type="entry name" value="PDZ6_PDZD2-PDZ3_hPro-IL-16-like"/>
    <property type="match status" value="1"/>
</dbReference>
<feature type="region of interest" description="Disordered" evidence="1">
    <location>
        <begin position="2042"/>
        <end position="2071"/>
    </location>
</feature>
<protein>
    <submittedName>
        <fullName evidence="3">PDZ domain containing 2</fullName>
    </submittedName>
</protein>
<feature type="compositionally biased region" description="Basic and acidic residues" evidence="1">
    <location>
        <begin position="1690"/>
        <end position="1702"/>
    </location>
</feature>
<feature type="compositionally biased region" description="Polar residues" evidence="1">
    <location>
        <begin position="917"/>
        <end position="929"/>
    </location>
</feature>
<proteinExistence type="predicted"/>
<feature type="region of interest" description="Disordered" evidence="1">
    <location>
        <begin position="482"/>
        <end position="507"/>
    </location>
</feature>
<feature type="compositionally biased region" description="Low complexity" evidence="1">
    <location>
        <begin position="2117"/>
        <end position="2126"/>
    </location>
</feature>
<dbReference type="CDD" id="cd06758">
    <property type="entry name" value="PDZ2_PDZD2-like"/>
    <property type="match status" value="1"/>
</dbReference>
<name>A0A3B3S1U8_9TELE</name>
<feature type="domain" description="PDZ" evidence="2">
    <location>
        <begin position="581"/>
        <end position="667"/>
    </location>
</feature>
<feature type="compositionally biased region" description="Polar residues" evidence="1">
    <location>
        <begin position="1714"/>
        <end position="1728"/>
    </location>
</feature>